<dbReference type="AlphaFoldDB" id="D8SYA5"/>
<gene>
    <name evidence="3" type="ORF">SELMODRAFT_427029</name>
</gene>
<evidence type="ECO:0000256" key="1">
    <source>
        <dbReference type="SAM" id="MobiDB-lite"/>
    </source>
</evidence>
<evidence type="ECO:0000256" key="2">
    <source>
        <dbReference type="SAM" id="Phobius"/>
    </source>
</evidence>
<dbReference type="eggNOG" id="KOG2860">
    <property type="taxonomic scope" value="Eukaryota"/>
</dbReference>
<dbReference type="OMA" id="ESCRQVQ"/>
<dbReference type="InterPro" id="IPR002816">
    <property type="entry name" value="TraB/PrgY/GumN_fam"/>
</dbReference>
<dbReference type="CDD" id="cd14726">
    <property type="entry name" value="TraB_PrgY-like"/>
    <property type="match status" value="1"/>
</dbReference>
<accession>D8SYA5</accession>
<dbReference type="HOGENOM" id="CLU_830022_0_0_1"/>
<dbReference type="STRING" id="88036.D8SYA5"/>
<dbReference type="Gramene" id="EFJ10757">
    <property type="protein sequence ID" value="EFJ10757"/>
    <property type="gene ID" value="SELMODRAFT_427029"/>
</dbReference>
<dbReference type="Proteomes" id="UP000001514">
    <property type="component" value="Unassembled WGS sequence"/>
</dbReference>
<keyword evidence="4" id="KW-1185">Reference proteome</keyword>
<dbReference type="GO" id="GO:0005741">
    <property type="term" value="C:mitochondrial outer membrane"/>
    <property type="evidence" value="ECO:0000318"/>
    <property type="project" value="GO_Central"/>
</dbReference>
<dbReference type="InParanoid" id="D8SYA5"/>
<proteinExistence type="predicted"/>
<dbReference type="Pfam" id="PF01963">
    <property type="entry name" value="TraB_PrgY_gumN"/>
    <property type="match status" value="1"/>
</dbReference>
<keyword evidence="2" id="KW-0472">Membrane</keyword>
<reference evidence="3 4" key="1">
    <citation type="journal article" date="2011" name="Science">
        <title>The Selaginella genome identifies genetic changes associated with the evolution of vascular plants.</title>
        <authorList>
            <person name="Banks J.A."/>
            <person name="Nishiyama T."/>
            <person name="Hasebe M."/>
            <person name="Bowman J.L."/>
            <person name="Gribskov M."/>
            <person name="dePamphilis C."/>
            <person name="Albert V.A."/>
            <person name="Aono N."/>
            <person name="Aoyama T."/>
            <person name="Ambrose B.A."/>
            <person name="Ashton N.W."/>
            <person name="Axtell M.J."/>
            <person name="Barker E."/>
            <person name="Barker M.S."/>
            <person name="Bennetzen J.L."/>
            <person name="Bonawitz N.D."/>
            <person name="Chapple C."/>
            <person name="Cheng C."/>
            <person name="Correa L.G."/>
            <person name="Dacre M."/>
            <person name="DeBarry J."/>
            <person name="Dreyer I."/>
            <person name="Elias M."/>
            <person name="Engstrom E.M."/>
            <person name="Estelle M."/>
            <person name="Feng L."/>
            <person name="Finet C."/>
            <person name="Floyd S.K."/>
            <person name="Frommer W.B."/>
            <person name="Fujita T."/>
            <person name="Gramzow L."/>
            <person name="Gutensohn M."/>
            <person name="Harholt J."/>
            <person name="Hattori M."/>
            <person name="Heyl A."/>
            <person name="Hirai T."/>
            <person name="Hiwatashi Y."/>
            <person name="Ishikawa M."/>
            <person name="Iwata M."/>
            <person name="Karol K.G."/>
            <person name="Koehler B."/>
            <person name="Kolukisaoglu U."/>
            <person name="Kubo M."/>
            <person name="Kurata T."/>
            <person name="Lalonde S."/>
            <person name="Li K."/>
            <person name="Li Y."/>
            <person name="Litt A."/>
            <person name="Lyons E."/>
            <person name="Manning G."/>
            <person name="Maruyama T."/>
            <person name="Michael T.P."/>
            <person name="Mikami K."/>
            <person name="Miyazaki S."/>
            <person name="Morinaga S."/>
            <person name="Murata T."/>
            <person name="Mueller-Roeber B."/>
            <person name="Nelson D.R."/>
            <person name="Obara M."/>
            <person name="Oguri Y."/>
            <person name="Olmstead R.G."/>
            <person name="Onodera N."/>
            <person name="Petersen B.L."/>
            <person name="Pils B."/>
            <person name="Prigge M."/>
            <person name="Rensing S.A."/>
            <person name="Riano-Pachon D.M."/>
            <person name="Roberts A.W."/>
            <person name="Sato Y."/>
            <person name="Scheller H.V."/>
            <person name="Schulz B."/>
            <person name="Schulz C."/>
            <person name="Shakirov E.V."/>
            <person name="Shibagaki N."/>
            <person name="Shinohara N."/>
            <person name="Shippen D.E."/>
            <person name="Soerensen I."/>
            <person name="Sotooka R."/>
            <person name="Sugimoto N."/>
            <person name="Sugita M."/>
            <person name="Sumikawa N."/>
            <person name="Tanurdzic M."/>
            <person name="Theissen G."/>
            <person name="Ulvskov P."/>
            <person name="Wakazuki S."/>
            <person name="Weng J.K."/>
            <person name="Willats W.W."/>
            <person name="Wipf D."/>
            <person name="Wolf P.G."/>
            <person name="Yang L."/>
            <person name="Zimmer A.D."/>
            <person name="Zhu Q."/>
            <person name="Mitros T."/>
            <person name="Hellsten U."/>
            <person name="Loque D."/>
            <person name="Otillar R."/>
            <person name="Salamov A."/>
            <person name="Schmutz J."/>
            <person name="Shapiro H."/>
            <person name="Lindquist E."/>
            <person name="Lucas S."/>
            <person name="Rokhsar D."/>
            <person name="Grigoriev I.V."/>
        </authorList>
    </citation>
    <scope>NUCLEOTIDE SEQUENCE [LARGE SCALE GENOMIC DNA]</scope>
</reference>
<name>D8SYA5_SELML</name>
<keyword evidence="2" id="KW-1133">Transmembrane helix</keyword>
<evidence type="ECO:0000313" key="4">
    <source>
        <dbReference type="Proteomes" id="UP000001514"/>
    </source>
</evidence>
<dbReference type="EMBL" id="GL377652">
    <property type="protein sequence ID" value="EFJ10757.1"/>
    <property type="molecule type" value="Genomic_DNA"/>
</dbReference>
<dbReference type="PANTHER" id="PTHR21530:SF7">
    <property type="entry name" value="TRAB DOMAIN-CONTAINING PROTEIN"/>
    <property type="match status" value="1"/>
</dbReference>
<dbReference type="PANTHER" id="PTHR21530">
    <property type="entry name" value="PHEROMONE SHUTDOWN PROTEIN"/>
    <property type="match status" value="1"/>
</dbReference>
<feature type="region of interest" description="Disordered" evidence="1">
    <location>
        <begin position="1"/>
        <end position="83"/>
    </location>
</feature>
<evidence type="ECO:0008006" key="5">
    <source>
        <dbReference type="Google" id="ProtNLM"/>
    </source>
</evidence>
<feature type="compositionally biased region" description="Basic and acidic residues" evidence="1">
    <location>
        <begin position="22"/>
        <end position="65"/>
    </location>
</feature>
<protein>
    <recommendedName>
        <fullName evidence="5">TraB family protein</fullName>
    </recommendedName>
</protein>
<keyword evidence="2" id="KW-0812">Transmembrane</keyword>
<organism evidence="4">
    <name type="scientific">Selaginella moellendorffii</name>
    <name type="common">Spikemoss</name>
    <dbReference type="NCBI Taxonomy" id="88036"/>
    <lineage>
        <taxon>Eukaryota</taxon>
        <taxon>Viridiplantae</taxon>
        <taxon>Streptophyta</taxon>
        <taxon>Embryophyta</taxon>
        <taxon>Tracheophyta</taxon>
        <taxon>Lycopodiopsida</taxon>
        <taxon>Selaginellales</taxon>
        <taxon>Selaginellaceae</taxon>
        <taxon>Selaginella</taxon>
    </lineage>
</organism>
<feature type="transmembrane region" description="Helical" evidence="2">
    <location>
        <begin position="311"/>
        <end position="330"/>
    </location>
</feature>
<dbReference type="FunCoup" id="D8SYA5">
    <property type="interactions" value="2984"/>
</dbReference>
<evidence type="ECO:0000313" key="3">
    <source>
        <dbReference type="EMBL" id="EFJ10757.1"/>
    </source>
</evidence>
<dbReference type="KEGG" id="smo:SELMODRAFT_427029"/>
<sequence>MAQSTNGDAAGKVYDAPPAAFETDRLENSKVDPGGDRLDRVEDSVETERSDKHAGAEEQEDRRGDEEGEGQGQEKEEEGEEVEALRELPKKMIKSVKIIHHISGETGLESTVYIVGTSHVSKGNSHSKEDARSLAIKAREYPWKNVFLLPRKDVQVAQRLEVSPGDEFRRAYNTGRACNAEIILGDRLNSITLQRATAGLTLWQKMKLGGSLLLSIIFLPWVDKMELSDDTVKLLGEYVKSFPSLINALLTERDLFMTSTLRSACSKHASVVAVVGQGHVPGIIANWAKPPIEVGALLEVPEVPEKKSWGVRWWVGSLCLVLVAIAFYIGKRWML</sequence>
<dbReference type="InterPro" id="IPR046345">
    <property type="entry name" value="TraB_PrgY-like"/>
</dbReference>